<name>A0ABU5KNC1_9BACL</name>
<dbReference type="PROSITE" id="PS51935">
    <property type="entry name" value="NLPC_P60"/>
    <property type="match status" value="1"/>
</dbReference>
<evidence type="ECO:0000256" key="1">
    <source>
        <dbReference type="ARBA" id="ARBA00007074"/>
    </source>
</evidence>
<gene>
    <name evidence="6" type="ORF">UFB30_11015</name>
</gene>
<evidence type="ECO:0000259" key="5">
    <source>
        <dbReference type="PROSITE" id="PS51935"/>
    </source>
</evidence>
<proteinExistence type="inferred from homology"/>
<evidence type="ECO:0000256" key="4">
    <source>
        <dbReference type="ARBA" id="ARBA00022807"/>
    </source>
</evidence>
<feature type="domain" description="NlpC/P60" evidence="5">
    <location>
        <begin position="1"/>
        <end position="115"/>
    </location>
</feature>
<keyword evidence="7" id="KW-1185">Reference proteome</keyword>
<evidence type="ECO:0000256" key="2">
    <source>
        <dbReference type="ARBA" id="ARBA00022670"/>
    </source>
</evidence>
<sequence>MDIAMKQLGVPYVWGGSTPDGFDCSGFVYYVFRETGLEISRTNAEDQHARSYYVNPPQAGDLVFFENTYKTGISHVGIYIGNDQFIHANDGDGVQITSLTNSYWQSKLEGFRRFGDVER</sequence>
<dbReference type="Pfam" id="PF00877">
    <property type="entry name" value="NLPC_P60"/>
    <property type="match status" value="1"/>
</dbReference>
<keyword evidence="3" id="KW-0378">Hydrolase</keyword>
<dbReference type="PANTHER" id="PTHR47053">
    <property type="entry name" value="MUREIN DD-ENDOPEPTIDASE MEPH-RELATED"/>
    <property type="match status" value="1"/>
</dbReference>
<comment type="caution">
    <text evidence="6">The sequence shown here is derived from an EMBL/GenBank/DDBJ whole genome shotgun (WGS) entry which is preliminary data.</text>
</comment>
<dbReference type="InterPro" id="IPR038765">
    <property type="entry name" value="Papain-like_cys_pep_sf"/>
</dbReference>
<comment type="similarity">
    <text evidence="1">Belongs to the peptidase C40 family.</text>
</comment>
<accession>A0ABU5KNC1</accession>
<dbReference type="PANTHER" id="PTHR47053:SF1">
    <property type="entry name" value="MUREIN DD-ENDOPEPTIDASE MEPH-RELATED"/>
    <property type="match status" value="1"/>
</dbReference>
<reference evidence="6 7" key="1">
    <citation type="submission" date="2023-12" db="EMBL/GenBank/DDBJ databases">
        <title>Jeotgalibacillus haloalkaliphilus sp. nov., a novel salt-tolerant bacteria, isolated from the estuary of the Fenhe River into the Yellow River.</title>
        <authorList>
            <person name="Li Y."/>
        </authorList>
    </citation>
    <scope>NUCLEOTIDE SEQUENCE [LARGE SCALE GENOMIC DNA]</scope>
    <source>
        <strain evidence="6 7">HH7-29</strain>
    </source>
</reference>
<evidence type="ECO:0000313" key="7">
    <source>
        <dbReference type="Proteomes" id="UP001292084"/>
    </source>
</evidence>
<protein>
    <submittedName>
        <fullName evidence="6">C40 family peptidase</fullName>
    </submittedName>
</protein>
<dbReference type="SUPFAM" id="SSF54001">
    <property type="entry name" value="Cysteine proteinases"/>
    <property type="match status" value="1"/>
</dbReference>
<dbReference type="InterPro" id="IPR051202">
    <property type="entry name" value="Peptidase_C40"/>
</dbReference>
<evidence type="ECO:0000256" key="3">
    <source>
        <dbReference type="ARBA" id="ARBA00022801"/>
    </source>
</evidence>
<organism evidence="6 7">
    <name type="scientific">Jeotgalibacillus haloalkalitolerans</name>
    <dbReference type="NCBI Taxonomy" id="3104292"/>
    <lineage>
        <taxon>Bacteria</taxon>
        <taxon>Bacillati</taxon>
        <taxon>Bacillota</taxon>
        <taxon>Bacilli</taxon>
        <taxon>Bacillales</taxon>
        <taxon>Caryophanaceae</taxon>
        <taxon>Jeotgalibacillus</taxon>
    </lineage>
</organism>
<dbReference type="InterPro" id="IPR000064">
    <property type="entry name" value="NLP_P60_dom"/>
</dbReference>
<dbReference type="EMBL" id="JAXQNN010000003">
    <property type="protein sequence ID" value="MDZ5712758.1"/>
    <property type="molecule type" value="Genomic_DNA"/>
</dbReference>
<keyword evidence="4" id="KW-0788">Thiol protease</keyword>
<keyword evidence="2" id="KW-0645">Protease</keyword>
<dbReference type="Gene3D" id="3.90.1720.10">
    <property type="entry name" value="endopeptidase domain like (from Nostoc punctiforme)"/>
    <property type="match status" value="1"/>
</dbReference>
<evidence type="ECO:0000313" key="6">
    <source>
        <dbReference type="EMBL" id="MDZ5712758.1"/>
    </source>
</evidence>
<dbReference type="RefSeq" id="WP_322421737.1">
    <property type="nucleotide sequence ID" value="NZ_JAXQNN010000003.1"/>
</dbReference>
<dbReference type="Proteomes" id="UP001292084">
    <property type="component" value="Unassembled WGS sequence"/>
</dbReference>